<keyword evidence="3" id="KW-1185">Reference proteome</keyword>
<feature type="compositionally biased region" description="Basic and acidic residues" evidence="1">
    <location>
        <begin position="42"/>
        <end position="53"/>
    </location>
</feature>
<gene>
    <name evidence="2" type="ORF">AZE42_09896</name>
</gene>
<feature type="region of interest" description="Disordered" evidence="1">
    <location>
        <begin position="1"/>
        <end position="95"/>
    </location>
</feature>
<name>A0A1J8Q5A3_9AGAM</name>
<sequence>MKSRTTTDTKGYMQTEDYSSYESVSEEEAVPGDAKKPKGKKKAETKLEDEAGEKLVQANLKIKETNSSRPAKAKAGKLPKRGGLLNFFGPDKTKK</sequence>
<dbReference type="OrthoDB" id="514823at2759"/>
<protein>
    <recommendedName>
        <fullName evidence="4">DNA polymerase delta subunit 3</fullName>
    </recommendedName>
</protein>
<reference evidence="2 3" key="1">
    <citation type="submission" date="2016-03" db="EMBL/GenBank/DDBJ databases">
        <title>Comparative genomics of the ectomycorrhizal sister species Rhizopogon vinicolor and Rhizopogon vesiculosus (Basidiomycota: Boletales) reveals a divergence of the mating type B locus.</title>
        <authorList>
            <person name="Mujic A.B."/>
            <person name="Kuo A."/>
            <person name="Tritt A."/>
            <person name="Lipzen A."/>
            <person name="Chen C."/>
            <person name="Johnson J."/>
            <person name="Sharma A."/>
            <person name="Barry K."/>
            <person name="Grigoriev I.V."/>
            <person name="Spatafora J.W."/>
        </authorList>
    </citation>
    <scope>NUCLEOTIDE SEQUENCE [LARGE SCALE GENOMIC DNA]</scope>
    <source>
        <strain evidence="2 3">AM-OR11-056</strain>
    </source>
</reference>
<evidence type="ECO:0000313" key="2">
    <source>
        <dbReference type="EMBL" id="OJA15847.1"/>
    </source>
</evidence>
<evidence type="ECO:0008006" key="4">
    <source>
        <dbReference type="Google" id="ProtNLM"/>
    </source>
</evidence>
<comment type="caution">
    <text evidence="2">The sequence shown here is derived from an EMBL/GenBank/DDBJ whole genome shotgun (WGS) entry which is preliminary data.</text>
</comment>
<dbReference type="GO" id="GO:0006260">
    <property type="term" value="P:DNA replication"/>
    <property type="evidence" value="ECO:0007669"/>
    <property type="project" value="InterPro"/>
</dbReference>
<dbReference type="Proteomes" id="UP000183567">
    <property type="component" value="Unassembled WGS sequence"/>
</dbReference>
<dbReference type="AlphaFoldDB" id="A0A1J8Q5A3"/>
<feature type="compositionally biased region" description="Basic residues" evidence="1">
    <location>
        <begin position="71"/>
        <end position="80"/>
    </location>
</feature>
<dbReference type="EMBL" id="LVVM01002840">
    <property type="protein sequence ID" value="OJA15847.1"/>
    <property type="molecule type" value="Genomic_DNA"/>
</dbReference>
<evidence type="ECO:0000313" key="3">
    <source>
        <dbReference type="Proteomes" id="UP000183567"/>
    </source>
</evidence>
<dbReference type="Pfam" id="PF09507">
    <property type="entry name" value="CDC27"/>
    <property type="match status" value="1"/>
</dbReference>
<accession>A0A1J8Q5A3</accession>
<proteinExistence type="predicted"/>
<dbReference type="GO" id="GO:0043625">
    <property type="term" value="C:delta DNA polymerase complex"/>
    <property type="evidence" value="ECO:0007669"/>
    <property type="project" value="InterPro"/>
</dbReference>
<dbReference type="STRING" id="180088.A0A1J8Q5A3"/>
<evidence type="ECO:0000256" key="1">
    <source>
        <dbReference type="SAM" id="MobiDB-lite"/>
    </source>
</evidence>
<dbReference type="InterPro" id="IPR019038">
    <property type="entry name" value="POLD3"/>
</dbReference>
<organism evidence="2 3">
    <name type="scientific">Rhizopogon vesiculosus</name>
    <dbReference type="NCBI Taxonomy" id="180088"/>
    <lineage>
        <taxon>Eukaryota</taxon>
        <taxon>Fungi</taxon>
        <taxon>Dikarya</taxon>
        <taxon>Basidiomycota</taxon>
        <taxon>Agaricomycotina</taxon>
        <taxon>Agaricomycetes</taxon>
        <taxon>Agaricomycetidae</taxon>
        <taxon>Boletales</taxon>
        <taxon>Suillineae</taxon>
        <taxon>Rhizopogonaceae</taxon>
        <taxon>Rhizopogon</taxon>
    </lineage>
</organism>